<comment type="caution">
    <text evidence="2">The sequence shown here is derived from an EMBL/GenBank/DDBJ whole genome shotgun (WGS) entry which is preliminary data.</text>
</comment>
<dbReference type="PANTHER" id="PTHR11552:SF147">
    <property type="entry name" value="CHOLINE DEHYDROGENASE, MITOCHONDRIAL"/>
    <property type="match status" value="1"/>
</dbReference>
<dbReference type="SUPFAM" id="SSF51905">
    <property type="entry name" value="FAD/NAD(P)-binding domain"/>
    <property type="match status" value="1"/>
</dbReference>
<protein>
    <submittedName>
        <fullName evidence="2">Glucose dehydrogenase</fullName>
    </submittedName>
</protein>
<evidence type="ECO:0000313" key="3">
    <source>
        <dbReference type="Proteomes" id="UP000887013"/>
    </source>
</evidence>
<proteinExistence type="inferred from homology"/>
<dbReference type="EMBL" id="BMAW01017892">
    <property type="protein sequence ID" value="GFT56006.1"/>
    <property type="molecule type" value="Genomic_DNA"/>
</dbReference>
<keyword evidence="3" id="KW-1185">Reference proteome</keyword>
<dbReference type="Gene3D" id="3.50.50.60">
    <property type="entry name" value="FAD/NAD(P)-binding domain"/>
    <property type="match status" value="1"/>
</dbReference>
<sequence length="68" mass="7297">GGGSAGAVVAARLSENPHVKVLLLEAGGVPKLKSEVPILAAQLQMTRNDWRYLTVPQRRSCFGLVNRV</sequence>
<accession>A0A8X6P7M1</accession>
<evidence type="ECO:0000313" key="2">
    <source>
        <dbReference type="EMBL" id="GFT56006.1"/>
    </source>
</evidence>
<dbReference type="GO" id="GO:0016491">
    <property type="term" value="F:oxidoreductase activity"/>
    <property type="evidence" value="ECO:0007669"/>
    <property type="project" value="TreeGrafter"/>
</dbReference>
<feature type="non-terminal residue" evidence="2">
    <location>
        <position position="68"/>
    </location>
</feature>
<dbReference type="OrthoDB" id="269227at2759"/>
<evidence type="ECO:0000256" key="1">
    <source>
        <dbReference type="ARBA" id="ARBA00010790"/>
    </source>
</evidence>
<organism evidence="2 3">
    <name type="scientific">Nephila pilipes</name>
    <name type="common">Giant wood spider</name>
    <name type="synonym">Nephila maculata</name>
    <dbReference type="NCBI Taxonomy" id="299642"/>
    <lineage>
        <taxon>Eukaryota</taxon>
        <taxon>Metazoa</taxon>
        <taxon>Ecdysozoa</taxon>
        <taxon>Arthropoda</taxon>
        <taxon>Chelicerata</taxon>
        <taxon>Arachnida</taxon>
        <taxon>Araneae</taxon>
        <taxon>Araneomorphae</taxon>
        <taxon>Entelegynae</taxon>
        <taxon>Araneoidea</taxon>
        <taxon>Nephilidae</taxon>
        <taxon>Nephila</taxon>
    </lineage>
</organism>
<dbReference type="Proteomes" id="UP000887013">
    <property type="component" value="Unassembled WGS sequence"/>
</dbReference>
<dbReference type="GO" id="GO:0050660">
    <property type="term" value="F:flavin adenine dinucleotide binding"/>
    <property type="evidence" value="ECO:0007669"/>
    <property type="project" value="InterPro"/>
</dbReference>
<gene>
    <name evidence="2" type="primary">Gld_69</name>
    <name evidence="2" type="ORF">NPIL_542761</name>
</gene>
<feature type="non-terminal residue" evidence="2">
    <location>
        <position position="1"/>
    </location>
</feature>
<dbReference type="Gene3D" id="3.30.560.10">
    <property type="entry name" value="Glucose Oxidase, domain 3"/>
    <property type="match status" value="1"/>
</dbReference>
<name>A0A8X6P7M1_NEPPI</name>
<dbReference type="InterPro" id="IPR012132">
    <property type="entry name" value="GMC_OxRdtase"/>
</dbReference>
<dbReference type="InterPro" id="IPR036188">
    <property type="entry name" value="FAD/NAD-bd_sf"/>
</dbReference>
<reference evidence="2" key="1">
    <citation type="submission" date="2020-08" db="EMBL/GenBank/DDBJ databases">
        <title>Multicomponent nature underlies the extraordinary mechanical properties of spider dragline silk.</title>
        <authorList>
            <person name="Kono N."/>
            <person name="Nakamura H."/>
            <person name="Mori M."/>
            <person name="Yoshida Y."/>
            <person name="Ohtoshi R."/>
            <person name="Malay A.D."/>
            <person name="Moran D.A.P."/>
            <person name="Tomita M."/>
            <person name="Numata K."/>
            <person name="Arakawa K."/>
        </authorList>
    </citation>
    <scope>NUCLEOTIDE SEQUENCE</scope>
</reference>
<dbReference type="AlphaFoldDB" id="A0A8X6P7M1"/>
<comment type="similarity">
    <text evidence="1">Belongs to the GMC oxidoreductase family.</text>
</comment>
<dbReference type="PANTHER" id="PTHR11552">
    <property type="entry name" value="GLUCOSE-METHANOL-CHOLINE GMC OXIDOREDUCTASE"/>
    <property type="match status" value="1"/>
</dbReference>